<evidence type="ECO:0000259" key="10">
    <source>
        <dbReference type="PROSITE" id="PS50109"/>
    </source>
</evidence>
<keyword evidence="5" id="KW-0547">Nucleotide-binding</keyword>
<dbReference type="SMART" id="SM00387">
    <property type="entry name" value="HATPase_c"/>
    <property type="match status" value="1"/>
</dbReference>
<dbReference type="Gene3D" id="3.40.190.10">
    <property type="entry name" value="Periplasmic binding protein-like II"/>
    <property type="match status" value="1"/>
</dbReference>
<dbReference type="PANTHER" id="PTHR43065:SF10">
    <property type="entry name" value="PEROXIDE STRESS-ACTIVATED HISTIDINE KINASE MAK3"/>
    <property type="match status" value="1"/>
</dbReference>
<dbReference type="InterPro" id="IPR036097">
    <property type="entry name" value="HisK_dim/P_sf"/>
</dbReference>
<dbReference type="Pfam" id="PF12974">
    <property type="entry name" value="Phosphonate-bd"/>
    <property type="match status" value="1"/>
</dbReference>
<sequence>MLAFQGAERALRTWEPTAAHLNRSVGGSRFVLVPLDLDAMSRAVAGREVDFVITNPGNYIALESGFGATRLVTVESERSGSPIAAIGSTVVARGDRPDLDTLAGLKGRRLAVVSTEAFGGYQVLWRELAALGLDPSDDLREIRQTGFPMERVAQLVRDGLVDAGVLRACLLEEMIAEGALAPGELRVVGRRDEPKLPCAVSSRLYPDWPFAKLAETSHDLAKQVAAALLSMPAVDGQAWTAPQDYTQVHALMQDLEIGPYAHLRQHLNLAELARRHWQWLVIAAMAVLWWVVHVARVEVLVRRRTAELEREIAERERAENDAARHRAERDQFSRLGILGEMASNIAHELNQPLAAIMNYARGMSRMLDGGQADPAMLADGAQAVATQAERAAAIIQRIRGFVRRRKPRRERLDINEVVAETLALFESLAGRRGIAVHVHLAEGLPGVSVDRGEIQQVLLNILQNAVDATAGQGAEAGDGITVRTSPGEGGVKVAVRDCGAGLSQEAEARLFEPFFTTKPEGLGLGLSICRTIIEAHGGRLWASANPRRGLTLRFVIPPAEAPA</sequence>
<keyword evidence="9" id="KW-0175">Coiled coil</keyword>
<dbReference type="Pfam" id="PF02518">
    <property type="entry name" value="HATPase_c"/>
    <property type="match status" value="1"/>
</dbReference>
<protein>
    <recommendedName>
        <fullName evidence="2">histidine kinase</fullName>
        <ecNumber evidence="2">2.7.13.3</ecNumber>
    </recommendedName>
</protein>
<proteinExistence type="predicted"/>
<gene>
    <name evidence="11" type="ordered locus">amb3291</name>
</gene>
<dbReference type="KEGG" id="mag:amb3291"/>
<dbReference type="InterPro" id="IPR003594">
    <property type="entry name" value="HATPase_dom"/>
</dbReference>
<dbReference type="AlphaFoldDB" id="Q2W230"/>
<evidence type="ECO:0000313" key="11">
    <source>
        <dbReference type="EMBL" id="BAE52095.1"/>
    </source>
</evidence>
<dbReference type="SUPFAM" id="SSF53850">
    <property type="entry name" value="Periplasmic binding protein-like II"/>
    <property type="match status" value="1"/>
</dbReference>
<dbReference type="EMBL" id="AP007255">
    <property type="protein sequence ID" value="BAE52095.1"/>
    <property type="molecule type" value="Genomic_DNA"/>
</dbReference>
<keyword evidence="6 11" id="KW-0418">Kinase</keyword>
<dbReference type="InterPro" id="IPR036890">
    <property type="entry name" value="HATPase_C_sf"/>
</dbReference>
<evidence type="ECO:0000256" key="9">
    <source>
        <dbReference type="SAM" id="Coils"/>
    </source>
</evidence>
<evidence type="ECO:0000256" key="5">
    <source>
        <dbReference type="ARBA" id="ARBA00022741"/>
    </source>
</evidence>
<accession>Q2W230</accession>
<comment type="catalytic activity">
    <reaction evidence="1">
        <text>ATP + protein L-histidine = ADP + protein N-phospho-L-histidine.</text>
        <dbReference type="EC" id="2.7.13.3"/>
    </reaction>
</comment>
<reference evidence="11 12" key="1">
    <citation type="journal article" date="2005" name="DNA Res.">
        <title>Complete genome sequence of the facultative anaerobic magnetotactic bacterium Magnetospirillum sp. strain AMB-1.</title>
        <authorList>
            <person name="Matsunaga T."/>
            <person name="Okamura Y."/>
            <person name="Fukuda Y."/>
            <person name="Wahyudi A.T."/>
            <person name="Murase Y."/>
            <person name="Takeyama H."/>
        </authorList>
    </citation>
    <scope>NUCLEOTIDE SEQUENCE [LARGE SCALE GENOMIC DNA]</scope>
    <source>
        <strain evidence="12">ATCC 700264 / AMB-1</strain>
    </source>
</reference>
<dbReference type="Gene3D" id="1.10.287.130">
    <property type="match status" value="1"/>
</dbReference>
<evidence type="ECO:0000256" key="3">
    <source>
        <dbReference type="ARBA" id="ARBA00022553"/>
    </source>
</evidence>
<evidence type="ECO:0000256" key="4">
    <source>
        <dbReference type="ARBA" id="ARBA00022679"/>
    </source>
</evidence>
<dbReference type="GO" id="GO:0000155">
    <property type="term" value="F:phosphorelay sensor kinase activity"/>
    <property type="evidence" value="ECO:0007669"/>
    <property type="project" value="InterPro"/>
</dbReference>
<evidence type="ECO:0000256" key="8">
    <source>
        <dbReference type="ARBA" id="ARBA00023012"/>
    </source>
</evidence>
<dbReference type="PRINTS" id="PR00344">
    <property type="entry name" value="BCTRLSENSOR"/>
</dbReference>
<dbReference type="PANTHER" id="PTHR43065">
    <property type="entry name" value="SENSOR HISTIDINE KINASE"/>
    <property type="match status" value="1"/>
</dbReference>
<evidence type="ECO:0000313" key="12">
    <source>
        <dbReference type="Proteomes" id="UP000007058"/>
    </source>
</evidence>
<dbReference type="HOGENOM" id="CLU_011260_2_0_5"/>
<dbReference type="InterPro" id="IPR003661">
    <property type="entry name" value="HisK_dim/P_dom"/>
</dbReference>
<dbReference type="InterPro" id="IPR004358">
    <property type="entry name" value="Sig_transdc_His_kin-like_C"/>
</dbReference>
<dbReference type="PROSITE" id="PS50109">
    <property type="entry name" value="HIS_KIN"/>
    <property type="match status" value="1"/>
</dbReference>
<dbReference type="SUPFAM" id="SSF55874">
    <property type="entry name" value="ATPase domain of HSP90 chaperone/DNA topoisomerase II/histidine kinase"/>
    <property type="match status" value="1"/>
</dbReference>
<dbReference type="STRING" id="342108.amb3291"/>
<evidence type="ECO:0000256" key="6">
    <source>
        <dbReference type="ARBA" id="ARBA00022777"/>
    </source>
</evidence>
<dbReference type="InterPro" id="IPR005467">
    <property type="entry name" value="His_kinase_dom"/>
</dbReference>
<organism evidence="11 12">
    <name type="scientific">Paramagnetospirillum magneticum (strain ATCC 700264 / AMB-1)</name>
    <name type="common">Magnetospirillum magneticum</name>
    <dbReference type="NCBI Taxonomy" id="342108"/>
    <lineage>
        <taxon>Bacteria</taxon>
        <taxon>Pseudomonadati</taxon>
        <taxon>Pseudomonadota</taxon>
        <taxon>Alphaproteobacteria</taxon>
        <taxon>Rhodospirillales</taxon>
        <taxon>Magnetospirillaceae</taxon>
        <taxon>Paramagnetospirillum</taxon>
    </lineage>
</organism>
<feature type="domain" description="Histidine kinase" evidence="10">
    <location>
        <begin position="344"/>
        <end position="560"/>
    </location>
</feature>
<dbReference type="Pfam" id="PF00512">
    <property type="entry name" value="HisKA"/>
    <property type="match status" value="1"/>
</dbReference>
<dbReference type="SUPFAM" id="SSF47384">
    <property type="entry name" value="Homodimeric domain of signal transducing histidine kinase"/>
    <property type="match status" value="1"/>
</dbReference>
<keyword evidence="4" id="KW-0808">Transferase</keyword>
<evidence type="ECO:0000256" key="7">
    <source>
        <dbReference type="ARBA" id="ARBA00022840"/>
    </source>
</evidence>
<evidence type="ECO:0000256" key="2">
    <source>
        <dbReference type="ARBA" id="ARBA00012438"/>
    </source>
</evidence>
<keyword evidence="7" id="KW-0067">ATP-binding</keyword>
<keyword evidence="3" id="KW-0597">Phosphoprotein</keyword>
<dbReference type="Gene3D" id="3.30.565.10">
    <property type="entry name" value="Histidine kinase-like ATPase, C-terminal domain"/>
    <property type="match status" value="1"/>
</dbReference>
<feature type="coiled-coil region" evidence="9">
    <location>
        <begin position="301"/>
        <end position="335"/>
    </location>
</feature>
<keyword evidence="8" id="KW-0902">Two-component regulatory system</keyword>
<keyword evidence="12" id="KW-1185">Reference proteome</keyword>
<evidence type="ECO:0000256" key="1">
    <source>
        <dbReference type="ARBA" id="ARBA00000085"/>
    </source>
</evidence>
<dbReference type="EC" id="2.7.13.3" evidence="2"/>
<name>Q2W230_PARM1</name>
<dbReference type="Proteomes" id="UP000007058">
    <property type="component" value="Chromosome"/>
</dbReference>
<dbReference type="CDD" id="cd00082">
    <property type="entry name" value="HisKA"/>
    <property type="match status" value="1"/>
</dbReference>
<dbReference type="SMART" id="SM00388">
    <property type="entry name" value="HisKA"/>
    <property type="match status" value="1"/>
</dbReference>
<dbReference type="GO" id="GO:0005524">
    <property type="term" value="F:ATP binding"/>
    <property type="evidence" value="ECO:0007669"/>
    <property type="project" value="UniProtKB-KW"/>
</dbReference>